<dbReference type="Proteomes" id="UP000190951">
    <property type="component" value="Plasmid p330"/>
</dbReference>
<accession>A0A1S8LZS5</accession>
<gene>
    <name evidence="1" type="ORF">CROST_046240</name>
</gene>
<evidence type="ECO:0000313" key="1">
    <source>
        <dbReference type="EMBL" id="URZ13846.1"/>
    </source>
</evidence>
<dbReference type="KEGG" id="crw:CROST_046240"/>
<organism evidence="1 2">
    <name type="scientific">Clostridium felsineum</name>
    <dbReference type="NCBI Taxonomy" id="36839"/>
    <lineage>
        <taxon>Bacteria</taxon>
        <taxon>Bacillati</taxon>
        <taxon>Bacillota</taxon>
        <taxon>Clostridia</taxon>
        <taxon>Eubacteriales</taxon>
        <taxon>Clostridiaceae</taxon>
        <taxon>Clostridium</taxon>
    </lineage>
</organism>
<reference evidence="1 2" key="1">
    <citation type="submission" date="2022-04" db="EMBL/GenBank/DDBJ databases">
        <title>Genome sequence of C. roseum typestrain.</title>
        <authorList>
            <person name="Poehlein A."/>
            <person name="Schoch T."/>
            <person name="Duerre P."/>
            <person name="Daniel R."/>
        </authorList>
    </citation>
    <scope>NUCLEOTIDE SEQUENCE [LARGE SCALE GENOMIC DNA]</scope>
    <source>
        <strain evidence="1 2">DSM 7320</strain>
        <plasmid evidence="1 2">p330</plasmid>
    </source>
</reference>
<geneLocation type="plasmid" evidence="1 2">
    <name>p330</name>
</geneLocation>
<sequence>MIENEIKNLNISCEEIIALEAAEENSRMRGPVIIKCK</sequence>
<protein>
    <submittedName>
        <fullName evidence="1">Uncharacterized protein</fullName>
    </submittedName>
</protein>
<proteinExistence type="predicted"/>
<keyword evidence="1" id="KW-0614">Plasmid</keyword>
<dbReference type="EMBL" id="CP096984">
    <property type="protein sequence ID" value="URZ13846.1"/>
    <property type="molecule type" value="Genomic_DNA"/>
</dbReference>
<keyword evidence="2" id="KW-1185">Reference proteome</keyword>
<evidence type="ECO:0000313" key="2">
    <source>
        <dbReference type="Proteomes" id="UP000190951"/>
    </source>
</evidence>
<dbReference type="AlphaFoldDB" id="A0A1S8LZS5"/>
<name>A0A1S8LZS5_9CLOT</name>